<evidence type="ECO:0000256" key="8">
    <source>
        <dbReference type="ARBA" id="ARBA00022679"/>
    </source>
</evidence>
<keyword evidence="12" id="KW-0472">Membrane</keyword>
<evidence type="ECO:0000256" key="6">
    <source>
        <dbReference type="ARBA" id="ARBA00022475"/>
    </source>
</evidence>
<evidence type="ECO:0000313" key="17">
    <source>
        <dbReference type="Proteomes" id="UP000198512"/>
    </source>
</evidence>
<evidence type="ECO:0000256" key="3">
    <source>
        <dbReference type="ARBA" id="ARBA00005182"/>
    </source>
</evidence>
<name>A0ABY1B815_9PSED</name>
<keyword evidence="8" id="KW-0808">Transferase</keyword>
<dbReference type="InterPro" id="IPR031811">
    <property type="entry name" value="ALGX/ALGJ_SGNH-like"/>
</dbReference>
<evidence type="ECO:0000256" key="1">
    <source>
        <dbReference type="ARBA" id="ARBA00004418"/>
    </source>
</evidence>
<keyword evidence="7" id="KW-0997">Cell inner membrane</keyword>
<protein>
    <recommendedName>
        <fullName evidence="5">Probable alginate O-acetylase AlgJ</fullName>
    </recommendedName>
    <alternativeName>
        <fullName evidence="14">Alginate biosynthesis protein AlgJ</fullName>
    </alternativeName>
</protein>
<comment type="subcellular location">
    <subcellularLocation>
        <location evidence="2">Cell inner membrane</location>
        <topology evidence="2">Peripheral membrane protein</topology>
        <orientation evidence="2">Periplasmic side</orientation>
    </subcellularLocation>
    <subcellularLocation>
        <location evidence="1">Periplasm</location>
    </subcellularLocation>
</comment>
<dbReference type="RefSeq" id="WP_069520028.1">
    <property type="nucleotide sequence ID" value="NZ_FOFP01000004.1"/>
</dbReference>
<reference evidence="16 17" key="1">
    <citation type="submission" date="2016-10" db="EMBL/GenBank/DDBJ databases">
        <authorList>
            <person name="Varghese N."/>
            <person name="Submissions S."/>
        </authorList>
    </citation>
    <scope>NUCLEOTIDE SEQUENCE [LARGE SCALE GENOMIC DNA]</scope>
    <source>
        <strain evidence="16 17">CIP 109853</strain>
    </source>
</reference>
<sequence length="382" mass="42683">MTRQLRKLYIALFLGVLGLLFIWSLRSFASYQLPPTISVLDGGLAKTFEQHYDKQFPVKDIGTNVWAALDYLLFGEGRPGVVVGERDWLYTDEEFNPVAGGEQHQRDNLAIIRGVRDELARHDVQLVLAIVPAKRRLYPEFVGEHAVSSQHQALYEQFHQAVRQAGLNAPDLLARLQPAKDDGALFLRTDTHWTPQGADLVARALADAVQASVRLNGEAQTYVTQPRAEQRYKGDLTSFLPMDPLFSTLMPEQDRLQRRDTHPAEGVTDNPESADALFADNQIPVALVGTSYSANPNWNFEGALREHLQRDLANYAEDGQGPIVPMLKYLNSDALEQGAPQVVIWEFPERYLPMAPDLSGFDADWVATLKATPATQRLANNP</sequence>
<keyword evidence="10" id="KW-0574">Periplasm</keyword>
<gene>
    <name evidence="16" type="ORF">SAMN05216600_10441</name>
</gene>
<comment type="similarity">
    <text evidence="4">Belongs to the AlgJ family.</text>
</comment>
<evidence type="ECO:0000256" key="4">
    <source>
        <dbReference type="ARBA" id="ARBA00006038"/>
    </source>
</evidence>
<evidence type="ECO:0000256" key="7">
    <source>
        <dbReference type="ARBA" id="ARBA00022519"/>
    </source>
</evidence>
<keyword evidence="13" id="KW-0012">Acyltransferase</keyword>
<dbReference type="Proteomes" id="UP000198512">
    <property type="component" value="Unassembled WGS sequence"/>
</dbReference>
<evidence type="ECO:0000256" key="9">
    <source>
        <dbReference type="ARBA" id="ARBA00022729"/>
    </source>
</evidence>
<evidence type="ECO:0000256" key="11">
    <source>
        <dbReference type="ARBA" id="ARBA00022841"/>
    </source>
</evidence>
<evidence type="ECO:0000256" key="12">
    <source>
        <dbReference type="ARBA" id="ARBA00023136"/>
    </source>
</evidence>
<evidence type="ECO:0000259" key="15">
    <source>
        <dbReference type="Pfam" id="PF16822"/>
    </source>
</evidence>
<comment type="pathway">
    <text evidence="3">Glycan biosynthesis; alginate biosynthesis.</text>
</comment>
<evidence type="ECO:0000256" key="5">
    <source>
        <dbReference type="ARBA" id="ARBA00016086"/>
    </source>
</evidence>
<keyword evidence="6" id="KW-1003">Cell membrane</keyword>
<feature type="domain" description="AlgX/AlgJ SGNH hydrolase-like" evidence="15">
    <location>
        <begin position="81"/>
        <end position="349"/>
    </location>
</feature>
<evidence type="ECO:0000313" key="16">
    <source>
        <dbReference type="EMBL" id="SEQ19397.1"/>
    </source>
</evidence>
<dbReference type="InterPro" id="IPR034657">
    <property type="entry name" value="AlgJ"/>
</dbReference>
<organism evidence="16 17">
    <name type="scientific">Pseudomonas cuatrocienegasensis</name>
    <dbReference type="NCBI Taxonomy" id="543360"/>
    <lineage>
        <taxon>Bacteria</taxon>
        <taxon>Pseudomonadati</taxon>
        <taxon>Pseudomonadota</taxon>
        <taxon>Gammaproteobacteria</taxon>
        <taxon>Pseudomonadales</taxon>
        <taxon>Pseudomonadaceae</taxon>
        <taxon>Pseudomonas</taxon>
    </lineage>
</organism>
<evidence type="ECO:0000256" key="13">
    <source>
        <dbReference type="ARBA" id="ARBA00023315"/>
    </source>
</evidence>
<keyword evidence="11" id="KW-0016">Alginate biosynthesis</keyword>
<dbReference type="EMBL" id="FOFP01000004">
    <property type="protein sequence ID" value="SEQ19397.1"/>
    <property type="molecule type" value="Genomic_DNA"/>
</dbReference>
<dbReference type="Pfam" id="PF16822">
    <property type="entry name" value="ALGX"/>
    <property type="match status" value="1"/>
</dbReference>
<keyword evidence="9" id="KW-0732">Signal</keyword>
<keyword evidence="17" id="KW-1185">Reference proteome</keyword>
<evidence type="ECO:0000256" key="14">
    <source>
        <dbReference type="ARBA" id="ARBA00031031"/>
    </source>
</evidence>
<accession>A0ABY1B815</accession>
<evidence type="ECO:0000256" key="2">
    <source>
        <dbReference type="ARBA" id="ARBA00004587"/>
    </source>
</evidence>
<proteinExistence type="inferred from homology"/>
<evidence type="ECO:0000256" key="10">
    <source>
        <dbReference type="ARBA" id="ARBA00022764"/>
    </source>
</evidence>
<dbReference type="CDD" id="cd14442">
    <property type="entry name" value="AlgJ_like"/>
    <property type="match status" value="1"/>
</dbReference>
<comment type="caution">
    <text evidence="16">The sequence shown here is derived from an EMBL/GenBank/DDBJ whole genome shotgun (WGS) entry which is preliminary data.</text>
</comment>